<accession>A0A2G9UGM3</accession>
<name>A0A2G9UGM3_TELCI</name>
<dbReference type="EMBL" id="KZ346679">
    <property type="protein sequence ID" value="PIO69374.1"/>
    <property type="molecule type" value="Genomic_DNA"/>
</dbReference>
<feature type="transmembrane region" description="Helical" evidence="1">
    <location>
        <begin position="39"/>
        <end position="60"/>
    </location>
</feature>
<keyword evidence="3" id="KW-1185">Reference proteome</keyword>
<keyword evidence="1" id="KW-0472">Membrane</keyword>
<sequence>MYCMAKLSNRVLFQSSGYAHINAKSNEQMSYVSRLFPPYYKYAVFVFVGFQFLYCAFVLAI</sequence>
<keyword evidence="1" id="KW-1133">Transmembrane helix</keyword>
<dbReference type="AlphaFoldDB" id="A0A2G9UGM3"/>
<dbReference type="Proteomes" id="UP000230423">
    <property type="component" value="Unassembled WGS sequence"/>
</dbReference>
<keyword evidence="1" id="KW-0812">Transmembrane</keyword>
<feature type="non-terminal residue" evidence="2">
    <location>
        <position position="61"/>
    </location>
</feature>
<proteinExistence type="predicted"/>
<protein>
    <submittedName>
        <fullName evidence="2">Uncharacterized protein</fullName>
    </submittedName>
</protein>
<evidence type="ECO:0000256" key="1">
    <source>
        <dbReference type="SAM" id="Phobius"/>
    </source>
</evidence>
<gene>
    <name evidence="2" type="ORF">TELCIR_08801</name>
</gene>
<reference evidence="2 3" key="1">
    <citation type="submission" date="2015-09" db="EMBL/GenBank/DDBJ databases">
        <title>Draft genome of the parasitic nematode Teladorsagia circumcincta isolate WARC Sus (inbred).</title>
        <authorList>
            <person name="Mitreva M."/>
        </authorList>
    </citation>
    <scope>NUCLEOTIDE SEQUENCE [LARGE SCALE GENOMIC DNA]</scope>
    <source>
        <strain evidence="2 3">S</strain>
    </source>
</reference>
<evidence type="ECO:0000313" key="3">
    <source>
        <dbReference type="Proteomes" id="UP000230423"/>
    </source>
</evidence>
<evidence type="ECO:0000313" key="2">
    <source>
        <dbReference type="EMBL" id="PIO69374.1"/>
    </source>
</evidence>
<organism evidence="2 3">
    <name type="scientific">Teladorsagia circumcincta</name>
    <name type="common">Brown stomach worm</name>
    <name type="synonym">Ostertagia circumcincta</name>
    <dbReference type="NCBI Taxonomy" id="45464"/>
    <lineage>
        <taxon>Eukaryota</taxon>
        <taxon>Metazoa</taxon>
        <taxon>Ecdysozoa</taxon>
        <taxon>Nematoda</taxon>
        <taxon>Chromadorea</taxon>
        <taxon>Rhabditida</taxon>
        <taxon>Rhabditina</taxon>
        <taxon>Rhabditomorpha</taxon>
        <taxon>Strongyloidea</taxon>
        <taxon>Trichostrongylidae</taxon>
        <taxon>Teladorsagia</taxon>
    </lineage>
</organism>